<feature type="compositionally biased region" description="Low complexity" evidence="1">
    <location>
        <begin position="59"/>
        <end position="82"/>
    </location>
</feature>
<feature type="region of interest" description="Disordered" evidence="1">
    <location>
        <begin position="1"/>
        <end position="93"/>
    </location>
</feature>
<evidence type="ECO:0000313" key="3">
    <source>
        <dbReference type="Proteomes" id="UP000710440"/>
    </source>
</evidence>
<dbReference type="AlphaFoldDB" id="A0A9P3F9T1"/>
<keyword evidence="3" id="KW-1185">Reference proteome</keyword>
<sequence>MLTIISAKKRQLSKLLSQQSTGPGPGPSTESDPSRKKSRISAPPNQNQSSYPFPPPAPSSNMPSAHNLPQSQFQSQRPAQQPLNQSQSQRFGVCQPGDLDWIRDSDFQLLAENLGDGRLAQMGTGNQFEGENVLPSLSDIEPWWDTPNGHTFGGSSL</sequence>
<dbReference type="EMBL" id="BOPL01000012">
    <property type="protein sequence ID" value="GIK06973.1"/>
    <property type="molecule type" value="Genomic_DNA"/>
</dbReference>
<dbReference type="Proteomes" id="UP000710440">
    <property type="component" value="Unassembled WGS sequence"/>
</dbReference>
<accession>A0A9P3F9T1</accession>
<evidence type="ECO:0000313" key="2">
    <source>
        <dbReference type="EMBL" id="GIK06973.1"/>
    </source>
</evidence>
<name>A0A9P3F9T1_ASPVI</name>
<comment type="caution">
    <text evidence="2">The sequence shown here is derived from an EMBL/GenBank/DDBJ whole genome shotgun (WGS) entry which is preliminary data.</text>
</comment>
<dbReference type="GeneID" id="66930608"/>
<proteinExistence type="predicted"/>
<protein>
    <submittedName>
        <fullName evidence="2">Uncharacterized protein</fullName>
    </submittedName>
</protein>
<reference evidence="2 3" key="1">
    <citation type="submission" date="2021-02" db="EMBL/GenBank/DDBJ databases">
        <title>Pan-genome distribution and transcriptional activeness of fungal secondary metabolism genes in Aspergillus section Fumigati.</title>
        <authorList>
            <person name="Takahashi H."/>
            <person name="Umemura M."/>
            <person name="Ninomiya A."/>
            <person name="Kusuya Y."/>
            <person name="Urayama S."/>
            <person name="Shimizu M."/>
            <person name="Watanabe A."/>
            <person name="Kamei K."/>
            <person name="Yaguchi T."/>
            <person name="Hagiwara D."/>
        </authorList>
    </citation>
    <scope>NUCLEOTIDE SEQUENCE [LARGE SCALE GENOMIC DNA]</scope>
    <source>
        <strain evidence="2 3">IFM 47045</strain>
    </source>
</reference>
<dbReference type="RefSeq" id="XP_043130159.1">
    <property type="nucleotide sequence ID" value="XM_043274224.1"/>
</dbReference>
<gene>
    <name evidence="2" type="ORF">Aspvir_002626</name>
</gene>
<organism evidence="2 3">
    <name type="scientific">Aspergillus viridinutans</name>
    <dbReference type="NCBI Taxonomy" id="75553"/>
    <lineage>
        <taxon>Eukaryota</taxon>
        <taxon>Fungi</taxon>
        <taxon>Dikarya</taxon>
        <taxon>Ascomycota</taxon>
        <taxon>Pezizomycotina</taxon>
        <taxon>Eurotiomycetes</taxon>
        <taxon>Eurotiomycetidae</taxon>
        <taxon>Eurotiales</taxon>
        <taxon>Aspergillaceae</taxon>
        <taxon>Aspergillus</taxon>
        <taxon>Aspergillus subgen. Fumigati</taxon>
    </lineage>
</organism>
<evidence type="ECO:0000256" key="1">
    <source>
        <dbReference type="SAM" id="MobiDB-lite"/>
    </source>
</evidence>